<dbReference type="PANTHER" id="PTHR31978">
    <property type="entry name" value="INTRAFLAGELLAR TRANSPORT PROTEIN 20 HOMOLOG"/>
    <property type="match status" value="1"/>
</dbReference>
<dbReference type="GO" id="GO:0030990">
    <property type="term" value="C:intraciliary transport particle"/>
    <property type="evidence" value="ECO:0007669"/>
    <property type="project" value="TreeGrafter"/>
</dbReference>
<dbReference type="GO" id="GO:0005737">
    <property type="term" value="C:cytoplasm"/>
    <property type="evidence" value="ECO:0007669"/>
    <property type="project" value="TreeGrafter"/>
</dbReference>
<dbReference type="GO" id="GO:0036064">
    <property type="term" value="C:ciliary basal body"/>
    <property type="evidence" value="ECO:0007669"/>
    <property type="project" value="TreeGrafter"/>
</dbReference>
<accession>A0A814AJP6</accession>
<dbReference type="Proteomes" id="UP000663852">
    <property type="component" value="Unassembled WGS sequence"/>
</dbReference>
<sequence>MDSASVHSNIVVKSSFMAEEALANFGLFIDSENRIRLIDPERITDSNQLRDDCKDFTENVFEFKKLVDTLIERTEEYSKQVEAVRLKTIGAKNLMKSTAKHRKFEKQQLQSLIKEKMIELDRLRVEYESLQKINHSQNEQMQ</sequence>
<dbReference type="Pfam" id="PF14931">
    <property type="entry name" value="IFT20"/>
    <property type="match status" value="1"/>
</dbReference>
<gene>
    <name evidence="6" type="ORF">EDS130_LOCUS10363</name>
    <name evidence="5" type="ORF">XAT740_LOCUS2447</name>
</gene>
<dbReference type="GO" id="GO:0060271">
    <property type="term" value="P:cilium assembly"/>
    <property type="evidence" value="ECO:0007669"/>
    <property type="project" value="TreeGrafter"/>
</dbReference>
<evidence type="ECO:0008006" key="9">
    <source>
        <dbReference type="Google" id="ProtNLM"/>
    </source>
</evidence>
<dbReference type="GO" id="GO:0005813">
    <property type="term" value="C:centrosome"/>
    <property type="evidence" value="ECO:0007669"/>
    <property type="project" value="TreeGrafter"/>
</dbReference>
<dbReference type="GO" id="GO:0097546">
    <property type="term" value="C:ciliary base"/>
    <property type="evidence" value="ECO:0007669"/>
    <property type="project" value="TreeGrafter"/>
</dbReference>
<organism evidence="6 8">
    <name type="scientific">Adineta ricciae</name>
    <name type="common">Rotifer</name>
    <dbReference type="NCBI Taxonomy" id="249248"/>
    <lineage>
        <taxon>Eukaryota</taxon>
        <taxon>Metazoa</taxon>
        <taxon>Spiralia</taxon>
        <taxon>Gnathifera</taxon>
        <taxon>Rotifera</taxon>
        <taxon>Eurotatoria</taxon>
        <taxon>Bdelloidea</taxon>
        <taxon>Adinetida</taxon>
        <taxon>Adinetidae</taxon>
        <taxon>Adineta</taxon>
    </lineage>
</organism>
<keyword evidence="7" id="KW-1185">Reference proteome</keyword>
<protein>
    <recommendedName>
        <fullName evidence="9">Intraflagellar transport protein 20</fullName>
    </recommendedName>
</protein>
<dbReference type="OrthoDB" id="10254896at2759"/>
<dbReference type="EMBL" id="CAJNOR010000085">
    <property type="protein sequence ID" value="CAF0790302.1"/>
    <property type="molecule type" value="Genomic_DNA"/>
</dbReference>
<reference evidence="6" key="1">
    <citation type="submission" date="2021-02" db="EMBL/GenBank/DDBJ databases">
        <authorList>
            <person name="Nowell W R."/>
        </authorList>
    </citation>
    <scope>NUCLEOTIDE SEQUENCE</scope>
</reference>
<proteinExistence type="predicted"/>
<evidence type="ECO:0000256" key="2">
    <source>
        <dbReference type="ARBA" id="ARBA00023054"/>
    </source>
</evidence>
<dbReference type="EMBL" id="CAJNOJ010000036">
    <property type="protein sequence ID" value="CAF0912800.1"/>
    <property type="molecule type" value="Genomic_DNA"/>
</dbReference>
<dbReference type="PANTHER" id="PTHR31978:SF1">
    <property type="entry name" value="INTRAFLAGELLAR TRANSPORT PROTEIN 20 HOMOLOG"/>
    <property type="match status" value="1"/>
</dbReference>
<evidence type="ECO:0000313" key="6">
    <source>
        <dbReference type="EMBL" id="CAF0912800.1"/>
    </source>
</evidence>
<dbReference type="Proteomes" id="UP000663828">
    <property type="component" value="Unassembled WGS sequence"/>
</dbReference>
<keyword evidence="2 4" id="KW-0175">Coiled coil</keyword>
<feature type="coiled-coil region" evidence="4">
    <location>
        <begin position="106"/>
        <end position="140"/>
    </location>
</feature>
<dbReference type="InterPro" id="IPR028172">
    <property type="entry name" value="FT20"/>
</dbReference>
<evidence type="ECO:0000313" key="7">
    <source>
        <dbReference type="Proteomes" id="UP000663828"/>
    </source>
</evidence>
<evidence type="ECO:0000313" key="8">
    <source>
        <dbReference type="Proteomes" id="UP000663852"/>
    </source>
</evidence>
<name>A0A814AJP6_ADIRI</name>
<keyword evidence="3" id="KW-0966">Cell projection</keyword>
<evidence type="ECO:0000256" key="3">
    <source>
        <dbReference type="ARBA" id="ARBA00023273"/>
    </source>
</evidence>
<dbReference type="GO" id="GO:0097730">
    <property type="term" value="C:non-motile cilium"/>
    <property type="evidence" value="ECO:0007669"/>
    <property type="project" value="TreeGrafter"/>
</dbReference>
<dbReference type="AlphaFoldDB" id="A0A814AJP6"/>
<dbReference type="GO" id="GO:0061512">
    <property type="term" value="P:protein localization to cilium"/>
    <property type="evidence" value="ECO:0007669"/>
    <property type="project" value="TreeGrafter"/>
</dbReference>
<evidence type="ECO:0000256" key="1">
    <source>
        <dbReference type="ARBA" id="ARBA00004138"/>
    </source>
</evidence>
<evidence type="ECO:0000256" key="4">
    <source>
        <dbReference type="SAM" id="Coils"/>
    </source>
</evidence>
<evidence type="ECO:0000313" key="5">
    <source>
        <dbReference type="EMBL" id="CAF0790302.1"/>
    </source>
</evidence>
<comment type="caution">
    <text evidence="6">The sequence shown here is derived from an EMBL/GenBank/DDBJ whole genome shotgun (WGS) entry which is preliminary data.</text>
</comment>
<comment type="subcellular location">
    <subcellularLocation>
        <location evidence="1">Cell projection</location>
        <location evidence="1">Cilium</location>
    </subcellularLocation>
</comment>